<dbReference type="Proteomes" id="UP000663877">
    <property type="component" value="Unassembled WGS sequence"/>
</dbReference>
<reference evidence="8" key="1">
    <citation type="submission" date="2021-02" db="EMBL/GenBank/DDBJ databases">
        <authorList>
            <person name="Nowell W R."/>
        </authorList>
    </citation>
    <scope>NUCLEOTIDE SEQUENCE</scope>
</reference>
<feature type="transmembrane region" description="Helical" evidence="5">
    <location>
        <begin position="61"/>
        <end position="81"/>
    </location>
</feature>
<dbReference type="PROSITE" id="PS50262">
    <property type="entry name" value="G_PROTEIN_RECEP_F1_2"/>
    <property type="match status" value="1"/>
</dbReference>
<feature type="transmembrane region" description="Helical" evidence="5">
    <location>
        <begin position="184"/>
        <end position="211"/>
    </location>
</feature>
<dbReference type="InterPro" id="IPR017452">
    <property type="entry name" value="GPCR_Rhodpsn_7TM"/>
</dbReference>
<dbReference type="PANTHER" id="PTHR46641:SF25">
    <property type="entry name" value="CNMAMIDE RECEPTOR-RELATED"/>
    <property type="match status" value="1"/>
</dbReference>
<dbReference type="EMBL" id="CAJNOI010000031">
    <property type="protein sequence ID" value="CAF0883543.1"/>
    <property type="molecule type" value="Genomic_DNA"/>
</dbReference>
<dbReference type="GO" id="GO:0004930">
    <property type="term" value="F:G protein-coupled receptor activity"/>
    <property type="evidence" value="ECO:0007669"/>
    <property type="project" value="InterPro"/>
</dbReference>
<dbReference type="EMBL" id="CAJNOM010000098">
    <property type="protein sequence ID" value="CAF1041528.1"/>
    <property type="molecule type" value="Genomic_DNA"/>
</dbReference>
<evidence type="ECO:0000256" key="1">
    <source>
        <dbReference type="ARBA" id="ARBA00004370"/>
    </source>
</evidence>
<dbReference type="AlphaFoldDB" id="A0A814JT37"/>
<dbReference type="PANTHER" id="PTHR46641">
    <property type="entry name" value="FMRFAMIDE RECEPTOR-RELATED"/>
    <property type="match status" value="1"/>
</dbReference>
<keyword evidence="4 5" id="KW-0472">Membrane</keyword>
<accession>A0A814JT37</accession>
<dbReference type="Proteomes" id="UP000663832">
    <property type="component" value="Unassembled WGS sequence"/>
</dbReference>
<organism evidence="8 9">
    <name type="scientific">Adineta steineri</name>
    <dbReference type="NCBI Taxonomy" id="433720"/>
    <lineage>
        <taxon>Eukaryota</taxon>
        <taxon>Metazoa</taxon>
        <taxon>Spiralia</taxon>
        <taxon>Gnathifera</taxon>
        <taxon>Rotifera</taxon>
        <taxon>Eurotatoria</taxon>
        <taxon>Bdelloidea</taxon>
        <taxon>Adinetida</taxon>
        <taxon>Adinetidae</taxon>
        <taxon>Adineta</taxon>
    </lineage>
</organism>
<evidence type="ECO:0000256" key="3">
    <source>
        <dbReference type="ARBA" id="ARBA00022989"/>
    </source>
</evidence>
<feature type="transmembrane region" description="Helical" evidence="5">
    <location>
        <begin position="262"/>
        <end position="285"/>
    </location>
</feature>
<feature type="transmembrane region" description="Helical" evidence="5">
    <location>
        <begin position="137"/>
        <end position="163"/>
    </location>
</feature>
<dbReference type="OrthoDB" id="10003896at2759"/>
<keyword evidence="3 5" id="KW-1133">Transmembrane helix</keyword>
<evidence type="ECO:0000313" key="7">
    <source>
        <dbReference type="EMBL" id="CAF0883543.1"/>
    </source>
</evidence>
<dbReference type="SUPFAM" id="SSF81321">
    <property type="entry name" value="Family A G protein-coupled receptor-like"/>
    <property type="match status" value="1"/>
</dbReference>
<keyword evidence="2 5" id="KW-0812">Transmembrane</keyword>
<comment type="subcellular location">
    <subcellularLocation>
        <location evidence="1">Membrane</location>
    </subcellularLocation>
</comment>
<evidence type="ECO:0000313" key="8">
    <source>
        <dbReference type="EMBL" id="CAF1041528.1"/>
    </source>
</evidence>
<dbReference type="InterPro" id="IPR000276">
    <property type="entry name" value="GPCR_Rhodpsn"/>
</dbReference>
<dbReference type="Pfam" id="PF00001">
    <property type="entry name" value="7tm_1"/>
    <property type="match status" value="1"/>
</dbReference>
<dbReference type="InterPro" id="IPR052954">
    <property type="entry name" value="GPCR-Ligand_Int"/>
</dbReference>
<evidence type="ECO:0000256" key="2">
    <source>
        <dbReference type="ARBA" id="ARBA00022692"/>
    </source>
</evidence>
<sequence>MNLSLADKRIEHIIHLTNSIFPLIILPLATIGNILCFLVFCRPKFQKRLTRTSSIFLRLLCINDSILLYLFIIDVLLRIYMKPSIRIYSTPIACRLYKFIRYSFLDMSAYIQLGLTTDRFICCVHHRYYSHWRKKYYIYYLLILAFLSVILKNSSFLSSLYGYSVISKNRTVTKCSVQIRAKHFTLYMAYGQSLIDVVFITCIPFFLIVYFNSKILREVLHIRTRCWSTITRFICLTPVQNKESNRTTTGILTFTGAKRRRLHLTFALGCISFVFVLSTAPYKIFKVIERHDKVMRDRHKYGSSKLVNLQLAEVIIDCLEYLSCSTPFFVCLTTSSMFREELKRMFNKRHV</sequence>
<evidence type="ECO:0000256" key="5">
    <source>
        <dbReference type="SAM" id="Phobius"/>
    </source>
</evidence>
<dbReference type="GO" id="GO:0016020">
    <property type="term" value="C:membrane"/>
    <property type="evidence" value="ECO:0007669"/>
    <property type="project" value="UniProtKB-SubCell"/>
</dbReference>
<feature type="domain" description="G-protein coupled receptors family 1 profile" evidence="6">
    <location>
        <begin position="32"/>
        <end position="331"/>
    </location>
</feature>
<gene>
    <name evidence="7" type="ORF">BJG266_LOCUS9559</name>
    <name evidence="8" type="ORF">QVE165_LOCUS17098</name>
</gene>
<evidence type="ECO:0000259" key="6">
    <source>
        <dbReference type="PROSITE" id="PS50262"/>
    </source>
</evidence>
<evidence type="ECO:0000256" key="4">
    <source>
        <dbReference type="ARBA" id="ARBA00023136"/>
    </source>
</evidence>
<comment type="caution">
    <text evidence="8">The sequence shown here is derived from an EMBL/GenBank/DDBJ whole genome shotgun (WGS) entry which is preliminary data.</text>
</comment>
<evidence type="ECO:0000313" key="9">
    <source>
        <dbReference type="Proteomes" id="UP000663832"/>
    </source>
</evidence>
<protein>
    <recommendedName>
        <fullName evidence="6">G-protein coupled receptors family 1 profile domain-containing protein</fullName>
    </recommendedName>
</protein>
<proteinExistence type="predicted"/>
<keyword evidence="9" id="KW-1185">Reference proteome</keyword>
<dbReference type="Gene3D" id="1.20.1070.10">
    <property type="entry name" value="Rhodopsin 7-helix transmembrane proteins"/>
    <property type="match status" value="1"/>
</dbReference>
<name>A0A814JT37_9BILA</name>
<feature type="transmembrane region" description="Helical" evidence="5">
    <location>
        <begin position="20"/>
        <end position="40"/>
    </location>
</feature>